<dbReference type="Proteomes" id="UP001620514">
    <property type="component" value="Unassembled WGS sequence"/>
</dbReference>
<protein>
    <submittedName>
        <fullName evidence="1">Uncharacterized protein</fullName>
    </submittedName>
</protein>
<accession>A0ABW8MEQ9</accession>
<keyword evidence="2" id="KW-1185">Reference proteome</keyword>
<reference evidence="1 2" key="1">
    <citation type="submission" date="2024-11" db="EMBL/GenBank/DDBJ databases">
        <title>Using genomics to understand microbial adaptation to soil warming.</title>
        <authorList>
            <person name="Deangelis K.M. PhD."/>
        </authorList>
    </citation>
    <scope>NUCLEOTIDE SEQUENCE [LARGE SCALE GENOMIC DNA]</scope>
    <source>
        <strain evidence="1 2">GAS97</strain>
    </source>
</reference>
<proteinExistence type="predicted"/>
<evidence type="ECO:0000313" key="1">
    <source>
        <dbReference type="EMBL" id="MFK4442162.1"/>
    </source>
</evidence>
<comment type="caution">
    <text evidence="1">The sequence shown here is derived from an EMBL/GenBank/DDBJ whole genome shotgun (WGS) entry which is preliminary data.</text>
</comment>
<dbReference type="EMBL" id="JBIYDN010000005">
    <property type="protein sequence ID" value="MFK4442162.1"/>
    <property type="molecule type" value="Genomic_DNA"/>
</dbReference>
<gene>
    <name evidence="1" type="ORF">ABH943_002177</name>
</gene>
<name>A0ABW8MEQ9_9BURK</name>
<evidence type="ECO:0000313" key="2">
    <source>
        <dbReference type="Proteomes" id="UP001620514"/>
    </source>
</evidence>
<sequence>MNNVVELEHRPSGIERHSMLRLEDTQLADLLRHPADRHSD</sequence>
<organism evidence="1 2">
    <name type="scientific">Caballeronia udeis</name>
    <dbReference type="NCBI Taxonomy" id="1232866"/>
    <lineage>
        <taxon>Bacteria</taxon>
        <taxon>Pseudomonadati</taxon>
        <taxon>Pseudomonadota</taxon>
        <taxon>Betaproteobacteria</taxon>
        <taxon>Burkholderiales</taxon>
        <taxon>Burkholderiaceae</taxon>
        <taxon>Caballeronia</taxon>
    </lineage>
</organism>